<dbReference type="GO" id="GO:0003676">
    <property type="term" value="F:nucleic acid binding"/>
    <property type="evidence" value="ECO:0007669"/>
    <property type="project" value="InterPro"/>
</dbReference>
<dbReference type="InterPro" id="IPR052929">
    <property type="entry name" value="RNase_H-like_EbsB-rel"/>
</dbReference>
<gene>
    <name evidence="2" type="ORF">DVH24_024642</name>
</gene>
<feature type="domain" description="RNase H type-1" evidence="1">
    <location>
        <begin position="149"/>
        <end position="202"/>
    </location>
</feature>
<sequence length="204" mass="23079">MSPFIIKTNQRHSRNTYSLAWVGSIPATNDQMLLKWNASNTLSGYVYGKIFLAIVTFSKRRPLFHRCVEDVNRKGKRLFVRNGVVGSWPTFGRNLVGGRQSREWKVQSFLEVWRAMVLQQPPTTGVVKINVDGAVQRNRDGQGIEVSFLSPRAVELIATREGLRFAYELGFNHVILEMDGKKAVDSILDVEDDRGVDGNLVEEI</sequence>
<dbReference type="Proteomes" id="UP000290289">
    <property type="component" value="Chromosome 7"/>
</dbReference>
<dbReference type="Pfam" id="PF13456">
    <property type="entry name" value="RVT_3"/>
    <property type="match status" value="1"/>
</dbReference>
<evidence type="ECO:0000313" key="3">
    <source>
        <dbReference type="Proteomes" id="UP000290289"/>
    </source>
</evidence>
<name>A0A498JH02_MALDO</name>
<organism evidence="2 3">
    <name type="scientific">Malus domestica</name>
    <name type="common">Apple</name>
    <name type="synonym">Pyrus malus</name>
    <dbReference type="NCBI Taxonomy" id="3750"/>
    <lineage>
        <taxon>Eukaryota</taxon>
        <taxon>Viridiplantae</taxon>
        <taxon>Streptophyta</taxon>
        <taxon>Embryophyta</taxon>
        <taxon>Tracheophyta</taxon>
        <taxon>Spermatophyta</taxon>
        <taxon>Magnoliopsida</taxon>
        <taxon>eudicotyledons</taxon>
        <taxon>Gunneridae</taxon>
        <taxon>Pentapetalae</taxon>
        <taxon>rosids</taxon>
        <taxon>fabids</taxon>
        <taxon>Rosales</taxon>
        <taxon>Rosaceae</taxon>
        <taxon>Amygdaloideae</taxon>
        <taxon>Maleae</taxon>
        <taxon>Malus</taxon>
    </lineage>
</organism>
<proteinExistence type="predicted"/>
<dbReference type="SUPFAM" id="SSF53098">
    <property type="entry name" value="Ribonuclease H-like"/>
    <property type="match status" value="1"/>
</dbReference>
<accession>A0A498JH02</accession>
<dbReference type="PANTHER" id="PTHR47074">
    <property type="entry name" value="BNAC02G40300D PROTEIN"/>
    <property type="match status" value="1"/>
</dbReference>
<dbReference type="PANTHER" id="PTHR47074:SF75">
    <property type="entry name" value="RNASE H TYPE-1 DOMAIN-CONTAINING PROTEIN"/>
    <property type="match status" value="1"/>
</dbReference>
<dbReference type="STRING" id="3750.A0A498JH02"/>
<evidence type="ECO:0000259" key="1">
    <source>
        <dbReference type="Pfam" id="PF13456"/>
    </source>
</evidence>
<keyword evidence="3" id="KW-1185">Reference proteome</keyword>
<dbReference type="AlphaFoldDB" id="A0A498JH02"/>
<dbReference type="EMBL" id="RDQH01000333">
    <property type="protein sequence ID" value="RXH94958.1"/>
    <property type="molecule type" value="Genomic_DNA"/>
</dbReference>
<reference evidence="2 3" key="1">
    <citation type="submission" date="2018-10" db="EMBL/GenBank/DDBJ databases">
        <title>A high-quality apple genome assembly.</title>
        <authorList>
            <person name="Hu J."/>
        </authorList>
    </citation>
    <scope>NUCLEOTIDE SEQUENCE [LARGE SCALE GENOMIC DNA]</scope>
    <source>
        <strain evidence="3">cv. HFTH1</strain>
        <tissue evidence="2">Young leaf</tissue>
    </source>
</reference>
<dbReference type="InterPro" id="IPR002156">
    <property type="entry name" value="RNaseH_domain"/>
</dbReference>
<evidence type="ECO:0000313" key="2">
    <source>
        <dbReference type="EMBL" id="RXH94958.1"/>
    </source>
</evidence>
<dbReference type="InterPro" id="IPR012337">
    <property type="entry name" value="RNaseH-like_sf"/>
</dbReference>
<comment type="caution">
    <text evidence="2">The sequence shown here is derived from an EMBL/GenBank/DDBJ whole genome shotgun (WGS) entry which is preliminary data.</text>
</comment>
<dbReference type="GO" id="GO:0004523">
    <property type="term" value="F:RNA-DNA hybrid ribonuclease activity"/>
    <property type="evidence" value="ECO:0007669"/>
    <property type="project" value="InterPro"/>
</dbReference>
<protein>
    <recommendedName>
        <fullName evidence="1">RNase H type-1 domain-containing protein</fullName>
    </recommendedName>
</protein>